<sequence>MVNDLRLPKPCGYKKATAFPTRRLRIATLQHLFNLKRSKVKGSKSSTCLTGTSQTPTTCIKIGAQMTRSNNPIGIRQIS</sequence>
<evidence type="ECO:0000313" key="2">
    <source>
        <dbReference type="Proteomes" id="UP000029981"/>
    </source>
</evidence>
<dbReference type="Gramene" id="KGN51854">
    <property type="protein sequence ID" value="KGN51854"/>
    <property type="gene ID" value="Csa_5G603990"/>
</dbReference>
<reference evidence="1 2" key="1">
    <citation type="journal article" date="2009" name="Nat. Genet.">
        <title>The genome of the cucumber, Cucumis sativus L.</title>
        <authorList>
            <person name="Huang S."/>
            <person name="Li R."/>
            <person name="Zhang Z."/>
            <person name="Li L."/>
            <person name="Gu X."/>
            <person name="Fan W."/>
            <person name="Lucas W.J."/>
            <person name="Wang X."/>
            <person name="Xie B."/>
            <person name="Ni P."/>
            <person name="Ren Y."/>
            <person name="Zhu H."/>
            <person name="Li J."/>
            <person name="Lin K."/>
            <person name="Jin W."/>
            <person name="Fei Z."/>
            <person name="Li G."/>
            <person name="Staub J."/>
            <person name="Kilian A."/>
            <person name="van der Vossen E.A."/>
            <person name="Wu Y."/>
            <person name="Guo J."/>
            <person name="He J."/>
            <person name="Jia Z."/>
            <person name="Ren Y."/>
            <person name="Tian G."/>
            <person name="Lu Y."/>
            <person name="Ruan J."/>
            <person name="Qian W."/>
            <person name="Wang M."/>
            <person name="Huang Q."/>
            <person name="Li B."/>
            <person name="Xuan Z."/>
            <person name="Cao J."/>
            <person name="Asan"/>
            <person name="Wu Z."/>
            <person name="Zhang J."/>
            <person name="Cai Q."/>
            <person name="Bai Y."/>
            <person name="Zhao B."/>
            <person name="Han Y."/>
            <person name="Li Y."/>
            <person name="Li X."/>
            <person name="Wang S."/>
            <person name="Shi Q."/>
            <person name="Liu S."/>
            <person name="Cho W.K."/>
            <person name="Kim J.Y."/>
            <person name="Xu Y."/>
            <person name="Heller-Uszynska K."/>
            <person name="Miao H."/>
            <person name="Cheng Z."/>
            <person name="Zhang S."/>
            <person name="Wu J."/>
            <person name="Yang Y."/>
            <person name="Kang H."/>
            <person name="Li M."/>
            <person name="Liang H."/>
            <person name="Ren X."/>
            <person name="Shi Z."/>
            <person name="Wen M."/>
            <person name="Jian M."/>
            <person name="Yang H."/>
            <person name="Zhang G."/>
            <person name="Yang Z."/>
            <person name="Chen R."/>
            <person name="Liu S."/>
            <person name="Li J."/>
            <person name="Ma L."/>
            <person name="Liu H."/>
            <person name="Zhou Y."/>
            <person name="Zhao J."/>
            <person name="Fang X."/>
            <person name="Li G."/>
            <person name="Fang L."/>
            <person name="Li Y."/>
            <person name="Liu D."/>
            <person name="Zheng H."/>
            <person name="Zhang Y."/>
            <person name="Qin N."/>
            <person name="Li Z."/>
            <person name="Yang G."/>
            <person name="Yang S."/>
            <person name="Bolund L."/>
            <person name="Kristiansen K."/>
            <person name="Zheng H."/>
            <person name="Li S."/>
            <person name="Zhang X."/>
            <person name="Yang H."/>
            <person name="Wang J."/>
            <person name="Sun R."/>
            <person name="Zhang B."/>
            <person name="Jiang S."/>
            <person name="Wang J."/>
            <person name="Du Y."/>
            <person name="Li S."/>
        </authorList>
    </citation>
    <scope>NUCLEOTIDE SEQUENCE [LARGE SCALE GENOMIC DNA]</scope>
    <source>
        <strain evidence="2">cv. 9930</strain>
    </source>
</reference>
<dbReference type="EMBL" id="CM002926">
    <property type="protein sequence ID" value="KGN51854.1"/>
    <property type="molecule type" value="Genomic_DNA"/>
</dbReference>
<organism evidence="1 2">
    <name type="scientific">Cucumis sativus</name>
    <name type="common">Cucumber</name>
    <dbReference type="NCBI Taxonomy" id="3659"/>
    <lineage>
        <taxon>Eukaryota</taxon>
        <taxon>Viridiplantae</taxon>
        <taxon>Streptophyta</taxon>
        <taxon>Embryophyta</taxon>
        <taxon>Tracheophyta</taxon>
        <taxon>Spermatophyta</taxon>
        <taxon>Magnoliopsida</taxon>
        <taxon>eudicotyledons</taxon>
        <taxon>Gunneridae</taxon>
        <taxon>Pentapetalae</taxon>
        <taxon>rosids</taxon>
        <taxon>fabids</taxon>
        <taxon>Cucurbitales</taxon>
        <taxon>Cucurbitaceae</taxon>
        <taxon>Benincaseae</taxon>
        <taxon>Cucumis</taxon>
    </lineage>
</organism>
<accession>A0A0A0KSG9</accession>
<reference evidence="1 2" key="2">
    <citation type="journal article" date="2009" name="PLoS ONE">
        <title>An integrated genetic and cytogenetic map of the cucumber genome.</title>
        <authorList>
            <person name="Ren Y."/>
            <person name="Zhang Z."/>
            <person name="Liu J."/>
            <person name="Staub J.E."/>
            <person name="Han Y."/>
            <person name="Cheng Z."/>
            <person name="Li X."/>
            <person name="Lu J."/>
            <person name="Miao H."/>
            <person name="Kang H."/>
            <person name="Xie B."/>
            <person name="Gu X."/>
            <person name="Wang X."/>
            <person name="Du Y."/>
            <person name="Jin W."/>
            <person name="Huang S."/>
        </authorList>
    </citation>
    <scope>NUCLEOTIDE SEQUENCE [LARGE SCALE GENOMIC DNA]</scope>
    <source>
        <strain evidence="2">cv. 9930</strain>
    </source>
</reference>
<keyword evidence="2" id="KW-1185">Reference proteome</keyword>
<gene>
    <name evidence="1" type="ORF">Csa_5G603990</name>
</gene>
<dbReference type="Proteomes" id="UP000029981">
    <property type="component" value="Chromosome 5"/>
</dbReference>
<protein>
    <submittedName>
        <fullName evidence="1">Uncharacterized protein</fullName>
    </submittedName>
</protein>
<evidence type="ECO:0000313" key="1">
    <source>
        <dbReference type="EMBL" id="KGN51854.1"/>
    </source>
</evidence>
<proteinExistence type="predicted"/>
<name>A0A0A0KSG9_CUCSA</name>
<reference evidence="1 2" key="3">
    <citation type="journal article" date="2010" name="BMC Genomics">
        <title>Transcriptome sequencing and comparative analysis of cucumber flowers with different sex types.</title>
        <authorList>
            <person name="Guo S."/>
            <person name="Zheng Y."/>
            <person name="Joung J.G."/>
            <person name="Liu S."/>
            <person name="Zhang Z."/>
            <person name="Crasta O.R."/>
            <person name="Sobral B.W."/>
            <person name="Xu Y."/>
            <person name="Huang S."/>
            <person name="Fei Z."/>
        </authorList>
    </citation>
    <scope>NUCLEOTIDE SEQUENCE [LARGE SCALE GENOMIC DNA]</scope>
    <source>
        <strain evidence="2">cv. 9930</strain>
    </source>
</reference>
<dbReference type="AlphaFoldDB" id="A0A0A0KSG9"/>
<reference evidence="1 2" key="4">
    <citation type="journal article" date="2011" name="BMC Genomics">
        <title>RNA-Seq improves annotation of protein-coding genes in the cucumber genome.</title>
        <authorList>
            <person name="Li Z."/>
            <person name="Zhang Z."/>
            <person name="Yan P."/>
            <person name="Huang S."/>
            <person name="Fei Z."/>
            <person name="Lin K."/>
        </authorList>
    </citation>
    <scope>NUCLEOTIDE SEQUENCE [LARGE SCALE GENOMIC DNA]</scope>
    <source>
        <strain evidence="2">cv. 9930</strain>
    </source>
</reference>